<comment type="similarity">
    <text evidence="2 7">Belongs to the insulin family.</text>
</comment>
<dbReference type="GO" id="GO:0005179">
    <property type="term" value="F:hormone activity"/>
    <property type="evidence" value="ECO:0007669"/>
    <property type="project" value="UniProtKB-KW"/>
</dbReference>
<dbReference type="GO" id="GO:0005576">
    <property type="term" value="C:extracellular region"/>
    <property type="evidence" value="ECO:0007669"/>
    <property type="project" value="UniProtKB-SubCell"/>
</dbReference>
<evidence type="ECO:0000256" key="2">
    <source>
        <dbReference type="ARBA" id="ARBA00009034"/>
    </source>
</evidence>
<keyword evidence="6" id="KW-1015">Disulfide bond</keyword>
<evidence type="ECO:0000256" key="6">
    <source>
        <dbReference type="ARBA" id="ARBA00023157"/>
    </source>
</evidence>
<comment type="subcellular location">
    <subcellularLocation>
        <location evidence="1 7">Secreted</location>
    </subcellularLocation>
</comment>
<sequence length="135" mass="15301">MKGSIFTLFLFSVLLGISEVRSEESLKLCGKDFIRAIIYICGASRWRRQLEGSLQVQQAERGNHFRFPNAHEVSEEITMQNLLKLDSAVENLPQGRQLPMEGMWVSRKHSMKSRRDLPLTCCTAGCSMADLSSFC</sequence>
<dbReference type="PROSITE" id="PS00262">
    <property type="entry name" value="INSULIN"/>
    <property type="match status" value="1"/>
</dbReference>
<protein>
    <submittedName>
        <fullName evidence="11">Insulin-like peptide INSL5</fullName>
    </submittedName>
</protein>
<organism evidence="10 11">
    <name type="scientific">Orycteropus afer afer</name>
    <dbReference type="NCBI Taxonomy" id="1230840"/>
    <lineage>
        <taxon>Eukaryota</taxon>
        <taxon>Metazoa</taxon>
        <taxon>Chordata</taxon>
        <taxon>Craniata</taxon>
        <taxon>Vertebrata</taxon>
        <taxon>Euteleostomi</taxon>
        <taxon>Mammalia</taxon>
        <taxon>Eutheria</taxon>
        <taxon>Afrotheria</taxon>
        <taxon>Tubulidentata</taxon>
        <taxon>Orycteropodidae</taxon>
        <taxon>Orycteropus</taxon>
    </lineage>
</organism>
<keyword evidence="10" id="KW-1185">Reference proteome</keyword>
<dbReference type="GO" id="GO:2000253">
    <property type="term" value="P:positive regulation of feeding behavior"/>
    <property type="evidence" value="ECO:0007669"/>
    <property type="project" value="TreeGrafter"/>
</dbReference>
<evidence type="ECO:0000313" key="10">
    <source>
        <dbReference type="Proteomes" id="UP000694850"/>
    </source>
</evidence>
<evidence type="ECO:0000313" key="11">
    <source>
        <dbReference type="RefSeq" id="XP_007957479.1"/>
    </source>
</evidence>
<dbReference type="Pfam" id="PF00049">
    <property type="entry name" value="Insulin"/>
    <property type="match status" value="1"/>
</dbReference>
<dbReference type="InterPro" id="IPR022352">
    <property type="entry name" value="Ins/IGF/rlx"/>
</dbReference>
<dbReference type="GeneID" id="103213533"/>
<accession>A0A8B7BBU6</accession>
<keyword evidence="5" id="KW-0372">Hormone</keyword>
<dbReference type="SMART" id="SM00078">
    <property type="entry name" value="IlGF"/>
    <property type="match status" value="1"/>
</dbReference>
<comment type="subunit">
    <text evidence="3">Heterodimer of a B chain and an A chain linked by two disulfide bonds.</text>
</comment>
<evidence type="ECO:0000256" key="8">
    <source>
        <dbReference type="SAM" id="SignalP"/>
    </source>
</evidence>
<proteinExistence type="inferred from homology"/>
<dbReference type="Proteomes" id="UP000694850">
    <property type="component" value="Unplaced"/>
</dbReference>
<dbReference type="CTD" id="10022"/>
<evidence type="ECO:0000256" key="4">
    <source>
        <dbReference type="ARBA" id="ARBA00022525"/>
    </source>
</evidence>
<dbReference type="InterPro" id="IPR022353">
    <property type="entry name" value="Insulin_CS"/>
</dbReference>
<dbReference type="PRINTS" id="PR00276">
    <property type="entry name" value="INSULINFAMLY"/>
</dbReference>
<feature type="domain" description="Insulin-like" evidence="9">
    <location>
        <begin position="26"/>
        <end position="135"/>
    </location>
</feature>
<dbReference type="InterPro" id="IPR036438">
    <property type="entry name" value="Insulin-like_sf"/>
</dbReference>
<keyword evidence="8" id="KW-0732">Signal</keyword>
<evidence type="ECO:0000259" key="9">
    <source>
        <dbReference type="SMART" id="SM00078"/>
    </source>
</evidence>
<reference evidence="11" key="1">
    <citation type="submission" date="2025-08" db="UniProtKB">
        <authorList>
            <consortium name="RefSeq"/>
        </authorList>
    </citation>
    <scope>IDENTIFICATION</scope>
</reference>
<keyword evidence="4 7" id="KW-0964">Secreted</keyword>
<dbReference type="OrthoDB" id="9443437at2759"/>
<dbReference type="Gene3D" id="1.10.100.10">
    <property type="entry name" value="Insulin-like"/>
    <property type="match status" value="1"/>
</dbReference>
<dbReference type="AlphaFoldDB" id="A0A8B7BBU6"/>
<dbReference type="InterPro" id="IPR051777">
    <property type="entry name" value="Insulin-like_neuro_ligands"/>
</dbReference>
<evidence type="ECO:0000256" key="7">
    <source>
        <dbReference type="RuleBase" id="RU000406"/>
    </source>
</evidence>
<evidence type="ECO:0000256" key="3">
    <source>
        <dbReference type="ARBA" id="ARBA00011207"/>
    </source>
</evidence>
<evidence type="ECO:0000256" key="5">
    <source>
        <dbReference type="ARBA" id="ARBA00022702"/>
    </source>
</evidence>
<dbReference type="InterPro" id="IPR016179">
    <property type="entry name" value="Insulin-like"/>
</dbReference>
<dbReference type="RefSeq" id="XP_007957479.1">
    <property type="nucleotide sequence ID" value="XM_007959288.1"/>
</dbReference>
<feature type="signal peptide" evidence="8">
    <location>
        <begin position="1"/>
        <end position="22"/>
    </location>
</feature>
<evidence type="ECO:0000256" key="1">
    <source>
        <dbReference type="ARBA" id="ARBA00004613"/>
    </source>
</evidence>
<gene>
    <name evidence="11" type="primary">INSL5</name>
</gene>
<dbReference type="PANTHER" id="PTHR20968">
    <property type="entry name" value="ILGF DOMAIN-CONTAINING PROTEIN"/>
    <property type="match status" value="1"/>
</dbReference>
<feature type="chain" id="PRO_5034356887" evidence="8">
    <location>
        <begin position="23"/>
        <end position="135"/>
    </location>
</feature>
<dbReference type="GO" id="GO:0001664">
    <property type="term" value="F:G protein-coupled receptor binding"/>
    <property type="evidence" value="ECO:0007669"/>
    <property type="project" value="TreeGrafter"/>
</dbReference>
<dbReference type="SUPFAM" id="SSF56994">
    <property type="entry name" value="Insulin-like"/>
    <property type="match status" value="1"/>
</dbReference>
<name>A0A8B7BBU6_ORYAF</name>
<dbReference type="PANTHER" id="PTHR20968:SF2">
    <property type="entry name" value="INSULIN-LIKE PEPTIDE INSL5"/>
    <property type="match status" value="1"/>
</dbReference>
<dbReference type="CDD" id="cd04365">
    <property type="entry name" value="IlGF_relaxin_like"/>
    <property type="match status" value="1"/>
</dbReference>